<evidence type="ECO:0000313" key="1">
    <source>
        <dbReference type="EMBL" id="EEV18420.1"/>
    </source>
</evidence>
<accession>C8PFF4</accession>
<proteinExistence type="predicted"/>
<dbReference type="GO" id="GO:0003677">
    <property type="term" value="F:DNA binding"/>
    <property type="evidence" value="ECO:0007669"/>
    <property type="project" value="InterPro"/>
</dbReference>
<dbReference type="AlphaFoldDB" id="C8PFF4"/>
<gene>
    <name evidence="1" type="ORF">CAMGR0001_2111</name>
</gene>
<dbReference type="OrthoDB" id="5325244at2"/>
<reference evidence="1 2" key="1">
    <citation type="submission" date="2009-07" db="EMBL/GenBank/DDBJ databases">
        <authorList>
            <person name="Madupu R."/>
            <person name="Sebastian Y."/>
            <person name="Durkin A.S."/>
            <person name="Torralba M."/>
            <person name="Methe B."/>
            <person name="Sutton G.G."/>
            <person name="Strausberg R.L."/>
            <person name="Nelson K.E."/>
        </authorList>
    </citation>
    <scope>NUCLEOTIDE SEQUENCE [LARGE SCALE GENOMIC DNA]</scope>
    <source>
        <strain evidence="1 2">RM3268</strain>
    </source>
</reference>
<name>C8PFF4_9BACT</name>
<evidence type="ECO:0008006" key="3">
    <source>
        <dbReference type="Google" id="ProtNLM"/>
    </source>
</evidence>
<dbReference type="STRING" id="824.CGRAC_0216"/>
<dbReference type="InterPro" id="IPR010982">
    <property type="entry name" value="Lambda_DNA-bd_dom_sf"/>
</dbReference>
<dbReference type="EMBL" id="ACYG01000014">
    <property type="protein sequence ID" value="EEV18420.1"/>
    <property type="molecule type" value="Genomic_DNA"/>
</dbReference>
<organism evidence="1 2">
    <name type="scientific">Campylobacter gracilis RM3268</name>
    <dbReference type="NCBI Taxonomy" id="553220"/>
    <lineage>
        <taxon>Bacteria</taxon>
        <taxon>Pseudomonadati</taxon>
        <taxon>Campylobacterota</taxon>
        <taxon>Epsilonproteobacteria</taxon>
        <taxon>Campylobacterales</taxon>
        <taxon>Campylobacteraceae</taxon>
        <taxon>Campylobacter</taxon>
    </lineage>
</organism>
<comment type="caution">
    <text evidence="1">The sequence shown here is derived from an EMBL/GenBank/DDBJ whole genome shotgun (WGS) entry which is preliminary data.</text>
</comment>
<dbReference type="SUPFAM" id="SSF47413">
    <property type="entry name" value="lambda repressor-like DNA-binding domains"/>
    <property type="match status" value="1"/>
</dbReference>
<sequence length="70" mass="8183">MTKQEFVTKLKDLNLSVADFAEMVGLHPASVRSFNDEKRPVPDWIDSWMKNYEKARALDELLALIEKFKK</sequence>
<dbReference type="RefSeq" id="WP_005869972.1">
    <property type="nucleotide sequence ID" value="NZ_ACYG01000014.1"/>
</dbReference>
<evidence type="ECO:0000313" key="2">
    <source>
        <dbReference type="Proteomes" id="UP000005709"/>
    </source>
</evidence>
<dbReference type="Proteomes" id="UP000005709">
    <property type="component" value="Unassembled WGS sequence"/>
</dbReference>
<protein>
    <recommendedName>
        <fullName evidence="3">HTH cro/C1-type domain-containing protein</fullName>
    </recommendedName>
</protein>
<keyword evidence="2" id="KW-1185">Reference proteome</keyword>